<dbReference type="Proteomes" id="UP000295518">
    <property type="component" value="Unassembled WGS sequence"/>
</dbReference>
<sequence length="182" mass="20650">MLRVIAGKYRGMKLELPNKNTTRPTTDRMKEANFSSLQFFIEGKIFLDLFSGSGSNPIEAVSRGAMKAIAVEKDNFAYKVLLNNIAKVKAENIDTYLMDALIFLKSKKGMQVDVIYLDPPFKDVMLLNQCLKLISENNFLNKTGKILIETHKDATVEIPEKMIIVKDKSYGKKIMLFVQHVI</sequence>
<dbReference type="GO" id="GO:0031167">
    <property type="term" value="P:rRNA methylation"/>
    <property type="evidence" value="ECO:0007669"/>
    <property type="project" value="InterPro"/>
</dbReference>
<evidence type="ECO:0000256" key="1">
    <source>
        <dbReference type="ARBA" id="ARBA00022603"/>
    </source>
</evidence>
<dbReference type="InterPro" id="IPR002052">
    <property type="entry name" value="DNA_methylase_N6_adenine_CS"/>
</dbReference>
<dbReference type="RefSeq" id="WP_094254859.1">
    <property type="nucleotide sequence ID" value="NZ_NNCE01000006.1"/>
</dbReference>
<dbReference type="PANTHER" id="PTHR43542:SF1">
    <property type="entry name" value="METHYLTRANSFERASE"/>
    <property type="match status" value="1"/>
</dbReference>
<dbReference type="PANTHER" id="PTHR43542">
    <property type="entry name" value="METHYLTRANSFERASE"/>
    <property type="match status" value="1"/>
</dbReference>
<keyword evidence="1 3" id="KW-0489">Methyltransferase</keyword>
<proteinExistence type="predicted"/>
<evidence type="ECO:0000313" key="3">
    <source>
        <dbReference type="EMBL" id="TDO19434.1"/>
    </source>
</evidence>
<dbReference type="InterPro" id="IPR029063">
    <property type="entry name" value="SAM-dependent_MTases_sf"/>
</dbReference>
<dbReference type="NCBIfam" id="TIGR00095">
    <property type="entry name" value="16S rRNA (guanine(966)-N(2))-methyltransferase RsmD"/>
    <property type="match status" value="1"/>
</dbReference>
<dbReference type="OrthoDB" id="9803017at2"/>
<evidence type="ECO:0000256" key="2">
    <source>
        <dbReference type="ARBA" id="ARBA00022679"/>
    </source>
</evidence>
<dbReference type="GO" id="GO:0008168">
    <property type="term" value="F:methyltransferase activity"/>
    <property type="evidence" value="ECO:0007669"/>
    <property type="project" value="UniProtKB-KW"/>
</dbReference>
<dbReference type="GO" id="GO:0003676">
    <property type="term" value="F:nucleic acid binding"/>
    <property type="evidence" value="ECO:0007669"/>
    <property type="project" value="InterPro"/>
</dbReference>
<dbReference type="PIRSF" id="PIRSF004553">
    <property type="entry name" value="CHP00095"/>
    <property type="match status" value="1"/>
</dbReference>
<gene>
    <name evidence="3" type="ORF">EI74_0705</name>
</gene>
<dbReference type="PROSITE" id="PS00092">
    <property type="entry name" value="N6_MTASE"/>
    <property type="match status" value="1"/>
</dbReference>
<dbReference type="Pfam" id="PF03602">
    <property type="entry name" value="Cons_hypoth95"/>
    <property type="match status" value="1"/>
</dbReference>
<dbReference type="Gene3D" id="3.40.50.150">
    <property type="entry name" value="Vaccinia Virus protein VP39"/>
    <property type="match status" value="1"/>
</dbReference>
<dbReference type="CDD" id="cd02440">
    <property type="entry name" value="AdoMet_MTases"/>
    <property type="match status" value="1"/>
</dbReference>
<name>A0A4R6IC73_9MOLU</name>
<dbReference type="EMBL" id="SNWN01000014">
    <property type="protein sequence ID" value="TDO19434.1"/>
    <property type="molecule type" value="Genomic_DNA"/>
</dbReference>
<protein>
    <submittedName>
        <fullName evidence="3">16S rRNA (Guanine966-N2)-methyltransferase</fullName>
    </submittedName>
</protein>
<dbReference type="InterPro" id="IPR004398">
    <property type="entry name" value="RNA_MeTrfase_RsmD"/>
</dbReference>
<dbReference type="AlphaFoldDB" id="A0A4R6IC73"/>
<keyword evidence="4" id="KW-1185">Reference proteome</keyword>
<keyword evidence="2 3" id="KW-0808">Transferase</keyword>
<comment type="caution">
    <text evidence="3">The sequence shown here is derived from an EMBL/GenBank/DDBJ whole genome shotgun (WGS) entry which is preliminary data.</text>
</comment>
<accession>A0A4R6IC73</accession>
<reference evidence="3 4" key="1">
    <citation type="submission" date="2019-03" db="EMBL/GenBank/DDBJ databases">
        <title>Genomic Encyclopedia of Archaeal and Bacterial Type Strains, Phase II (KMG-II): from individual species to whole genera.</title>
        <authorList>
            <person name="Goeker M."/>
        </authorList>
    </citation>
    <scope>NUCLEOTIDE SEQUENCE [LARGE SCALE GENOMIC DNA]</scope>
    <source>
        <strain evidence="3 4">ATCC 700618</strain>
    </source>
</reference>
<evidence type="ECO:0000313" key="4">
    <source>
        <dbReference type="Proteomes" id="UP000295518"/>
    </source>
</evidence>
<dbReference type="SUPFAM" id="SSF53335">
    <property type="entry name" value="S-adenosyl-L-methionine-dependent methyltransferases"/>
    <property type="match status" value="1"/>
</dbReference>
<organism evidence="3 4">
    <name type="scientific">Mycoplasma testudineum</name>
    <dbReference type="NCBI Taxonomy" id="244584"/>
    <lineage>
        <taxon>Bacteria</taxon>
        <taxon>Bacillati</taxon>
        <taxon>Mycoplasmatota</taxon>
        <taxon>Mollicutes</taxon>
        <taxon>Mycoplasmataceae</taxon>
        <taxon>Mycoplasma</taxon>
    </lineage>
</organism>